<organism evidence="3 4">
    <name type="scientific">Aphanomyces euteiches</name>
    <dbReference type="NCBI Taxonomy" id="100861"/>
    <lineage>
        <taxon>Eukaryota</taxon>
        <taxon>Sar</taxon>
        <taxon>Stramenopiles</taxon>
        <taxon>Oomycota</taxon>
        <taxon>Saprolegniomycetes</taxon>
        <taxon>Saprolegniales</taxon>
        <taxon>Verrucalvaceae</taxon>
        <taxon>Aphanomyces</taxon>
    </lineage>
</organism>
<dbReference type="EMBL" id="VJMJ01000083">
    <property type="protein sequence ID" value="KAF0737718.1"/>
    <property type="molecule type" value="Genomic_DNA"/>
</dbReference>
<dbReference type="Proteomes" id="UP000481153">
    <property type="component" value="Unassembled WGS sequence"/>
</dbReference>
<comment type="caution">
    <text evidence="3">The sequence shown here is derived from an EMBL/GenBank/DDBJ whole genome shotgun (WGS) entry which is preliminary data.</text>
</comment>
<protein>
    <submittedName>
        <fullName evidence="3">Uncharacterized protein</fullName>
    </submittedName>
</protein>
<evidence type="ECO:0000256" key="2">
    <source>
        <dbReference type="SAM" id="Phobius"/>
    </source>
</evidence>
<gene>
    <name evidence="3" type="ORF">Ae201684_006382</name>
</gene>
<evidence type="ECO:0000313" key="3">
    <source>
        <dbReference type="EMBL" id="KAF0737718.1"/>
    </source>
</evidence>
<dbReference type="VEuPathDB" id="FungiDB:AeMF1_004976"/>
<feature type="region of interest" description="Disordered" evidence="1">
    <location>
        <begin position="343"/>
        <end position="378"/>
    </location>
</feature>
<dbReference type="AlphaFoldDB" id="A0A6G0XC16"/>
<feature type="transmembrane region" description="Helical" evidence="2">
    <location>
        <begin position="182"/>
        <end position="201"/>
    </location>
</feature>
<evidence type="ECO:0000313" key="4">
    <source>
        <dbReference type="Proteomes" id="UP000481153"/>
    </source>
</evidence>
<sequence>MYKNMLSTQAREDTVLIQIKNSIAEMEEITATVSKMEIHAQRLASMTKSHLEALTLKAGTKKLVSKHEQIRAEVESIHADTMKHMEEMMQTMVDTTRQEVVDMATAFLAVQQSSAIISPVGETSSSVLVSPGQESSQNISTVIPTPPKVPVQSVQPIVQTIPIPSTNTSTVKPTNPDRATQFWIFTVVGTILITGVIVYLMQQRASFRRDRLAFQKGTRQVNAILALWQQYFFRATRWGRRVFALSKEWCLGLWYGDQIDVEDIGEDEISFFPQTPMMQPPQPRPDMEHEEDDEYEEVLPQKHITFTDVESDDGDDIEIIMPEEVTRSNMVRTEDYRSFLTPTDFQEMPRQKFGAVENPNGQRRRRSPRLADRFSEFA</sequence>
<feature type="compositionally biased region" description="Basic and acidic residues" evidence="1">
    <location>
        <begin position="369"/>
        <end position="378"/>
    </location>
</feature>
<name>A0A6G0XC16_9STRA</name>
<keyword evidence="2" id="KW-0472">Membrane</keyword>
<accession>A0A6G0XC16</accession>
<keyword evidence="2" id="KW-1133">Transmembrane helix</keyword>
<evidence type="ECO:0000256" key="1">
    <source>
        <dbReference type="SAM" id="MobiDB-lite"/>
    </source>
</evidence>
<reference evidence="3 4" key="1">
    <citation type="submission" date="2019-07" db="EMBL/GenBank/DDBJ databases">
        <title>Genomics analysis of Aphanomyces spp. identifies a new class of oomycete effector associated with host adaptation.</title>
        <authorList>
            <person name="Gaulin E."/>
        </authorList>
    </citation>
    <scope>NUCLEOTIDE SEQUENCE [LARGE SCALE GENOMIC DNA]</scope>
    <source>
        <strain evidence="3 4">ATCC 201684</strain>
    </source>
</reference>
<keyword evidence="2" id="KW-0812">Transmembrane</keyword>
<proteinExistence type="predicted"/>
<keyword evidence="4" id="KW-1185">Reference proteome</keyword>